<comment type="caution">
    <text evidence="9">The sequence shown here is derived from an EMBL/GenBank/DDBJ whole genome shotgun (WGS) entry which is preliminary data.</text>
</comment>
<evidence type="ECO:0000256" key="3">
    <source>
        <dbReference type="ARBA" id="ARBA00011182"/>
    </source>
</evidence>
<keyword evidence="7" id="KW-0813">Transport</keyword>
<feature type="transmembrane region" description="Helical" evidence="7">
    <location>
        <begin position="318"/>
        <end position="338"/>
    </location>
</feature>
<dbReference type="OrthoDB" id="5547497at2759"/>
<dbReference type="Proteomes" id="UP000326924">
    <property type="component" value="Unassembled WGS sequence"/>
</dbReference>
<keyword evidence="6 7" id="KW-0472">Membrane</keyword>
<feature type="transmembrane region" description="Helical" evidence="7">
    <location>
        <begin position="183"/>
        <end position="203"/>
    </location>
</feature>
<feature type="transmembrane region" description="Helical" evidence="7">
    <location>
        <begin position="150"/>
        <end position="171"/>
    </location>
</feature>
<evidence type="ECO:0000256" key="2">
    <source>
        <dbReference type="ARBA" id="ARBA00010425"/>
    </source>
</evidence>
<organism evidence="9 10">
    <name type="scientific">Sphaerosporella brunnea</name>
    <dbReference type="NCBI Taxonomy" id="1250544"/>
    <lineage>
        <taxon>Eukaryota</taxon>
        <taxon>Fungi</taxon>
        <taxon>Dikarya</taxon>
        <taxon>Ascomycota</taxon>
        <taxon>Pezizomycotina</taxon>
        <taxon>Pezizomycetes</taxon>
        <taxon>Pezizales</taxon>
        <taxon>Pyronemataceae</taxon>
        <taxon>Sphaerosporella</taxon>
    </lineage>
</organism>
<evidence type="ECO:0000256" key="5">
    <source>
        <dbReference type="ARBA" id="ARBA00022989"/>
    </source>
</evidence>
<dbReference type="GO" id="GO:0030659">
    <property type="term" value="C:cytoplasmic vesicle membrane"/>
    <property type="evidence" value="ECO:0007669"/>
    <property type="project" value="UniProtKB-SubCell"/>
</dbReference>
<proteinExistence type="inferred from homology"/>
<evidence type="ECO:0000256" key="7">
    <source>
        <dbReference type="RuleBase" id="RU367097"/>
    </source>
</evidence>
<reference evidence="9 10" key="1">
    <citation type="submission" date="2019-09" db="EMBL/GenBank/DDBJ databases">
        <title>Draft genome of the ectomycorrhizal ascomycete Sphaerosporella brunnea.</title>
        <authorList>
            <consortium name="DOE Joint Genome Institute"/>
            <person name="Benucci G.M."/>
            <person name="Marozzi G."/>
            <person name="Antonielli L."/>
            <person name="Sanchez S."/>
            <person name="Marco P."/>
            <person name="Wang X."/>
            <person name="Falini L.B."/>
            <person name="Barry K."/>
            <person name="Haridas S."/>
            <person name="Lipzen A."/>
            <person name="Labutti K."/>
            <person name="Grigoriev I.V."/>
            <person name="Murat C."/>
            <person name="Martin F."/>
            <person name="Albertini E."/>
            <person name="Donnini D."/>
            <person name="Bonito G."/>
        </authorList>
    </citation>
    <scope>NUCLEOTIDE SEQUENCE [LARGE SCALE GENOMIC DNA]</scope>
    <source>
        <strain evidence="9 10">Sb_GMNB300</strain>
    </source>
</reference>
<keyword evidence="4 7" id="KW-0812">Transmembrane</keyword>
<gene>
    <name evidence="9" type="ORF">FN846DRAFT_463976</name>
</gene>
<feature type="compositionally biased region" description="Low complexity" evidence="8">
    <location>
        <begin position="35"/>
        <end position="44"/>
    </location>
</feature>
<comment type="subunit">
    <text evidence="3 7">Homooligomer.</text>
</comment>
<evidence type="ECO:0000256" key="1">
    <source>
        <dbReference type="ARBA" id="ARBA00003420"/>
    </source>
</evidence>
<dbReference type="GO" id="GO:0005789">
    <property type="term" value="C:endoplasmic reticulum membrane"/>
    <property type="evidence" value="ECO:0007669"/>
    <property type="project" value="UniProtKB-SubCell"/>
</dbReference>
<evidence type="ECO:0000313" key="9">
    <source>
        <dbReference type="EMBL" id="KAA8911079.1"/>
    </source>
</evidence>
<evidence type="ECO:0000313" key="10">
    <source>
        <dbReference type="Proteomes" id="UP000326924"/>
    </source>
</evidence>
<feature type="transmembrane region" description="Helical" evidence="7">
    <location>
        <begin position="267"/>
        <end position="287"/>
    </location>
</feature>
<feature type="transmembrane region" description="Helical" evidence="7">
    <location>
        <begin position="344"/>
        <end position="366"/>
    </location>
</feature>
<comment type="function">
    <text evidence="1 7">Involved in the import of GDP-mannose from the cytoplasm into the Golgi lumen.</text>
</comment>
<feature type="compositionally biased region" description="Low complexity" evidence="8">
    <location>
        <begin position="68"/>
        <end position="80"/>
    </location>
</feature>
<dbReference type="AlphaFoldDB" id="A0A5J5F3Z1"/>
<protein>
    <recommendedName>
        <fullName evidence="7">GDP-mannose transporter</fullName>
        <shortName evidence="7">GMT</shortName>
    </recommendedName>
</protein>
<feature type="transmembrane region" description="Helical" evidence="7">
    <location>
        <begin position="502"/>
        <end position="519"/>
    </location>
</feature>
<dbReference type="GO" id="GO:0000139">
    <property type="term" value="C:Golgi membrane"/>
    <property type="evidence" value="ECO:0007669"/>
    <property type="project" value="UniProtKB-SubCell"/>
</dbReference>
<accession>A0A5J5F3Z1</accession>
<sequence length="551" mass="61122">MNRSPFANFRKPHELLSSAASMMPNQFSHSRSRNRSSGGSSVGSQPNLLVDSDVEEGEPISHSRSRSRGSPSKSRSRSTSPQWAGANATSVPLLPHNFGDSRSHSPYPPFDGSGEDVGLRIGEGTREQGFGSWFKGGKLGSWLWNTQKGWMVYIIFLIALYSSVSLALLIMNRFILWTGVYKFGYPITTTLLQLLFTQFFLFASASMTRSFSRSLHSLGLGCMVAPKPKPSKGKRRAGGGGLREFTNKLRSSTTGSIFEVKWREARLVLPLAVVYSLKIMLSNLSFAYTQLQIYQISRVLSLVWALILTHFFQRTQSLSVTTLSSCITMLLSLTVVSVRPGTRFAIEGFIAGFFSTFFVAAYPLVLSHTYKAFSARHNLDAAAANIFSTDLSGDGPLLSGDGKDQTRAAWKLLHYTNFLSVFFLLFCALVSGELRDISRNCYFLDVAFFWLMILGAGAAAWATFVAGFLLVCASSPLTMVVATYPRSALQTVLLMGFKLPTWSWVGVLMCWGSSVWYVVGRRRECGMQWCEEERERGRERRRSVDTVQGGL</sequence>
<feature type="compositionally biased region" description="Polar residues" evidence="8">
    <location>
        <begin position="18"/>
        <end position="27"/>
    </location>
</feature>
<dbReference type="PANTHER" id="PTHR11132">
    <property type="entry name" value="SOLUTE CARRIER FAMILY 35"/>
    <property type="match status" value="1"/>
</dbReference>
<keyword evidence="10" id="KW-1185">Reference proteome</keyword>
<keyword evidence="7" id="KW-0762">Sugar transport</keyword>
<feature type="transmembrane region" description="Helical" evidence="7">
    <location>
        <begin position="293"/>
        <end position="311"/>
    </location>
</feature>
<dbReference type="InterPro" id="IPR050186">
    <property type="entry name" value="TPT_transporter"/>
</dbReference>
<name>A0A5J5F3Z1_9PEZI</name>
<keyword evidence="5 7" id="KW-1133">Transmembrane helix</keyword>
<dbReference type="InParanoid" id="A0A5J5F3Z1"/>
<keyword evidence="7" id="KW-0333">Golgi apparatus</keyword>
<dbReference type="EMBL" id="VXIS01000039">
    <property type="protein sequence ID" value="KAA8911079.1"/>
    <property type="molecule type" value="Genomic_DNA"/>
</dbReference>
<feature type="region of interest" description="Disordered" evidence="8">
    <location>
        <begin position="17"/>
        <end position="87"/>
    </location>
</feature>
<comment type="similarity">
    <text evidence="2 7">Belongs to the TPT transporter family. SLC35D subfamily.</text>
</comment>
<evidence type="ECO:0000256" key="8">
    <source>
        <dbReference type="SAM" id="MobiDB-lite"/>
    </source>
</evidence>
<evidence type="ECO:0000256" key="4">
    <source>
        <dbReference type="ARBA" id="ARBA00022692"/>
    </source>
</evidence>
<comment type="subcellular location">
    <subcellularLocation>
        <location evidence="7">Golgi apparatus membrane</location>
        <topology evidence="7">Multi-pass membrane protein</topology>
    </subcellularLocation>
    <subcellularLocation>
        <location evidence="7">Cytoplasmic vesicle membrane</location>
        <topology evidence="7">Multi-pass membrane protein</topology>
    </subcellularLocation>
    <subcellularLocation>
        <location evidence="7">Endoplasmic reticulum membrane</location>
        <topology evidence="7">Multi-pass membrane protein</topology>
    </subcellularLocation>
</comment>
<evidence type="ECO:0000256" key="6">
    <source>
        <dbReference type="ARBA" id="ARBA00023136"/>
    </source>
</evidence>
<keyword evidence="7" id="KW-0968">Cytoplasmic vesicle</keyword>
<keyword evidence="7" id="KW-0256">Endoplasmic reticulum</keyword>
<feature type="transmembrane region" description="Helical" evidence="7">
    <location>
        <begin position="412"/>
        <end position="431"/>
    </location>
</feature>